<dbReference type="EMBL" id="STFG01000015">
    <property type="protein sequence ID" value="THT99261.1"/>
    <property type="molecule type" value="Genomic_DNA"/>
</dbReference>
<protein>
    <recommendedName>
        <fullName evidence="3">DUF3352 domain-containing protein</fullName>
    </recommendedName>
</protein>
<dbReference type="Proteomes" id="UP000308917">
    <property type="component" value="Unassembled WGS sequence"/>
</dbReference>
<dbReference type="OrthoDB" id="8871135at2"/>
<dbReference type="RefSeq" id="WP_136574154.1">
    <property type="nucleotide sequence ID" value="NZ_STFG01000015.1"/>
</dbReference>
<gene>
    <name evidence="1" type="ORF">E9531_12745</name>
</gene>
<reference evidence="1 2" key="1">
    <citation type="journal article" date="2015" name="Antonie Van Leeuwenhoek">
        <title>Lampropedia puyangensis sp. nov., isolated from symptomatic bark of Populus ? euramericana canker and emended description of Lampropedia hyalina (Ehrenberg 1832) Lee et al. 2004.</title>
        <authorList>
            <person name="Li Y."/>
            <person name="Wang T."/>
            <person name="Piao C.G."/>
            <person name="Wang L.F."/>
            <person name="Tian G.Z."/>
            <person name="Zhu T.H."/>
            <person name="Guo M.W."/>
        </authorList>
    </citation>
    <scope>NUCLEOTIDE SEQUENCE [LARGE SCALE GENOMIC DNA]</scope>
    <source>
        <strain evidence="1 2">2-bin</strain>
    </source>
</reference>
<organism evidence="1 2">
    <name type="scientific">Lampropedia puyangensis</name>
    <dbReference type="NCBI Taxonomy" id="1330072"/>
    <lineage>
        <taxon>Bacteria</taxon>
        <taxon>Pseudomonadati</taxon>
        <taxon>Pseudomonadota</taxon>
        <taxon>Betaproteobacteria</taxon>
        <taxon>Burkholderiales</taxon>
        <taxon>Comamonadaceae</taxon>
        <taxon>Lampropedia</taxon>
    </lineage>
</organism>
<evidence type="ECO:0000313" key="2">
    <source>
        <dbReference type="Proteomes" id="UP000308917"/>
    </source>
</evidence>
<name>A0A4S8F283_9BURK</name>
<evidence type="ECO:0000313" key="1">
    <source>
        <dbReference type="EMBL" id="THT99261.1"/>
    </source>
</evidence>
<comment type="caution">
    <text evidence="1">The sequence shown here is derived from an EMBL/GenBank/DDBJ whole genome shotgun (WGS) entry which is preliminary data.</text>
</comment>
<sequence>MKKTALFLAVALALGACSNKDEPAPSTKEAAPKADLPLAFAPAETAFALGNFEPAPKAYIDALAPALDNMKLGFIQSLDRAKEVAANEIGPEEQAKVNALIDLFKERLQKPDTLASMGINLNGLQAAYEVAGAPVIRLELADPELFKTFVSEVETRAGEKLPVGDLNGQAYWFLPLDKQAKEVDSATPLNPRLVAAIAGKHLVLAFDPQVAELPLAQLLGIERPAQSIVSSGELQAINKQYGYQNYAGTGVLDLRRTLALLAPAAGKSTWLSKQLQADNQTLSEVCRSEFDSLAAKTPRFVLGAKEMTGKKVAMGGVLEVESKLAGELQKITAPVPGLGSDKSGIEFGMSLKIDQLAGFVQAQATAVQAAPFQCELLQPLNEQMAEVTQNLAGLYAASGWLTGLRASLSELDIENQKFKGTIVLASPNPMGLIGMAQGFLPELAQLGLTPDGKAKELQSAMASSVVGAENKLWVAMNDKTIGLGIGSDTPAAVESAIKASPATPEPLLYYGFSGESYLKLAGNVDEETLSNAANSDEEARANYVVWPLIKSALDFYKSVDFVSMNYTLTDRGLEMNQVMTLK</sequence>
<proteinExistence type="predicted"/>
<dbReference type="PROSITE" id="PS51257">
    <property type="entry name" value="PROKAR_LIPOPROTEIN"/>
    <property type="match status" value="1"/>
</dbReference>
<evidence type="ECO:0008006" key="3">
    <source>
        <dbReference type="Google" id="ProtNLM"/>
    </source>
</evidence>
<accession>A0A4S8F283</accession>
<dbReference type="AlphaFoldDB" id="A0A4S8F283"/>
<keyword evidence="2" id="KW-1185">Reference proteome</keyword>